<dbReference type="InterPro" id="IPR036236">
    <property type="entry name" value="Znf_C2H2_sf"/>
</dbReference>
<dbReference type="PROSITE" id="PS00028">
    <property type="entry name" value="ZINC_FINGER_C2H2_1"/>
    <property type="match status" value="1"/>
</dbReference>
<evidence type="ECO:0000313" key="12">
    <source>
        <dbReference type="EMBL" id="RZB73159.1"/>
    </source>
</evidence>
<evidence type="ECO:0000256" key="7">
    <source>
        <dbReference type="ARBA" id="ARBA00023163"/>
    </source>
</evidence>
<dbReference type="GO" id="GO:0010044">
    <property type="term" value="P:response to aluminum ion"/>
    <property type="evidence" value="ECO:0007669"/>
    <property type="project" value="InterPro"/>
</dbReference>
<dbReference type="PANTHER" id="PTHR46352:SF14">
    <property type="entry name" value="PROTEIN SENSITIVE TO PROTON RHIZOTOXICITY 2-LIKE"/>
    <property type="match status" value="1"/>
</dbReference>
<dbReference type="InterPro" id="IPR013087">
    <property type="entry name" value="Znf_C2H2_type"/>
</dbReference>
<evidence type="ECO:0000313" key="13">
    <source>
        <dbReference type="Proteomes" id="UP000289340"/>
    </source>
</evidence>
<dbReference type="GO" id="GO:0010447">
    <property type="term" value="P:response to acidic pH"/>
    <property type="evidence" value="ECO:0007669"/>
    <property type="project" value="InterPro"/>
</dbReference>
<keyword evidence="3" id="KW-0677">Repeat</keyword>
<dbReference type="SUPFAM" id="SSF57667">
    <property type="entry name" value="beta-beta-alpha zinc fingers"/>
    <property type="match status" value="1"/>
</dbReference>
<dbReference type="PANTHER" id="PTHR46352">
    <property type="entry name" value="PROTEIN SENSITIVE TO PROTON RHIZOTOXICITY 1"/>
    <property type="match status" value="1"/>
</dbReference>
<comment type="caution">
    <text evidence="12">The sequence shown here is derived from an EMBL/GenBank/DDBJ whole genome shotgun (WGS) entry which is preliminary data.</text>
</comment>
<dbReference type="PROSITE" id="PS50157">
    <property type="entry name" value="ZINC_FINGER_C2H2_2"/>
    <property type="match status" value="1"/>
</dbReference>
<dbReference type="InterPro" id="IPR044300">
    <property type="entry name" value="STOP1/2"/>
</dbReference>
<name>A0A445HHU5_GLYSO</name>
<dbReference type="Proteomes" id="UP000289340">
    <property type="component" value="Chromosome 13"/>
</dbReference>
<dbReference type="SMART" id="SM00355">
    <property type="entry name" value="ZnF_C2H2"/>
    <property type="match status" value="3"/>
</dbReference>
<gene>
    <name evidence="12" type="ORF">D0Y65_037073</name>
</gene>
<feature type="compositionally biased region" description="Polar residues" evidence="10">
    <location>
        <begin position="1"/>
        <end position="24"/>
    </location>
</feature>
<proteinExistence type="predicted"/>
<evidence type="ECO:0000256" key="5">
    <source>
        <dbReference type="ARBA" id="ARBA00022833"/>
    </source>
</evidence>
<evidence type="ECO:0000256" key="10">
    <source>
        <dbReference type="SAM" id="MobiDB-lite"/>
    </source>
</evidence>
<evidence type="ECO:0000256" key="8">
    <source>
        <dbReference type="ARBA" id="ARBA00023242"/>
    </source>
</evidence>
<feature type="compositionally biased region" description="Acidic residues" evidence="10">
    <location>
        <begin position="127"/>
        <end position="142"/>
    </location>
</feature>
<dbReference type="EMBL" id="QZWG01000013">
    <property type="protein sequence ID" value="RZB73159.1"/>
    <property type="molecule type" value="Genomic_DNA"/>
</dbReference>
<evidence type="ECO:0000256" key="4">
    <source>
        <dbReference type="ARBA" id="ARBA00022771"/>
    </source>
</evidence>
<keyword evidence="2" id="KW-0479">Metal-binding</keyword>
<dbReference type="Gramene" id="XM_028340053.1">
    <property type="protein sequence ID" value="XP_028195854.1"/>
    <property type="gene ID" value="LOC114380922"/>
</dbReference>
<evidence type="ECO:0000256" key="3">
    <source>
        <dbReference type="ARBA" id="ARBA00022737"/>
    </source>
</evidence>
<evidence type="ECO:0000256" key="9">
    <source>
        <dbReference type="PROSITE-ProRule" id="PRU00042"/>
    </source>
</evidence>
<dbReference type="Pfam" id="PF23118">
    <property type="entry name" value="zf-C2H2_STOP2_C"/>
    <property type="match status" value="1"/>
</dbReference>
<feature type="region of interest" description="Disordered" evidence="10">
    <location>
        <begin position="89"/>
        <end position="143"/>
    </location>
</feature>
<accession>A0A445HHU5</accession>
<evidence type="ECO:0000256" key="2">
    <source>
        <dbReference type="ARBA" id="ARBA00022723"/>
    </source>
</evidence>
<comment type="subcellular location">
    <subcellularLocation>
        <location evidence="1">Nucleus</location>
    </subcellularLocation>
</comment>
<dbReference type="InterPro" id="IPR058196">
    <property type="entry name" value="zf-C2H2_STOP1/2_C"/>
</dbReference>
<protein>
    <submittedName>
        <fullName evidence="12">Protein SENSITIVE TO PROTON RHIZOTOXICITY 1</fullName>
    </submittedName>
</protein>
<keyword evidence="8" id="KW-0539">Nucleus</keyword>
<reference evidence="12 13" key="1">
    <citation type="submission" date="2018-09" db="EMBL/GenBank/DDBJ databases">
        <title>A high-quality reference genome of wild soybean provides a powerful tool to mine soybean genomes.</title>
        <authorList>
            <person name="Xie M."/>
            <person name="Chung C.Y.L."/>
            <person name="Li M.-W."/>
            <person name="Wong F.-L."/>
            <person name="Chan T.-F."/>
            <person name="Lam H.-M."/>
        </authorList>
    </citation>
    <scope>NUCLEOTIDE SEQUENCE [LARGE SCALE GENOMIC DNA]</scope>
    <source>
        <strain evidence="13">cv. W05</strain>
        <tissue evidence="12">Hypocotyl of etiolated seedlings</tissue>
    </source>
</reference>
<keyword evidence="6" id="KW-0805">Transcription regulation</keyword>
<keyword evidence="7" id="KW-0804">Transcription</keyword>
<evidence type="ECO:0000259" key="11">
    <source>
        <dbReference type="PROSITE" id="PS50157"/>
    </source>
</evidence>
<sequence>MSNSNSNPTRILHSQSQDPNTTTADPHVLLQNLSLVRTRMDSLQHFLSQSINTNTPLAVDQIAMVSSQIVSSIHQLIVNGSALVSYSQNSTAASGAPDPPLYPKKPEPEPSVADKAKQILDSKFGPLEDDDDDDGGAEDFDDGSGIVELDAIEILAEHMHFCEICAKGFRRDSNLRMHMRAHGEQFKTVEALAKPSETTAQRRATRFSCPFEGCNRNKLHRRFRPLKSVICVKNHFKRSHCPKMYTCERCRKKHFSVLSDLRSHAKHCGGEARWKCTCGTTFSRKDKLFGHIALFEGHAPALACDEEGKGKQVVEDDEDPMLMNESEFESDNCLLNQELPEGFFDDFRSIDDYCLKEVLGFHSN</sequence>
<feature type="compositionally biased region" description="Basic and acidic residues" evidence="10">
    <location>
        <begin position="104"/>
        <end position="120"/>
    </location>
</feature>
<dbReference type="Pfam" id="PF23115">
    <property type="entry name" value="zf-C2H2_STOP2_3rd"/>
    <property type="match status" value="1"/>
</dbReference>
<evidence type="ECO:0000256" key="1">
    <source>
        <dbReference type="ARBA" id="ARBA00004123"/>
    </source>
</evidence>
<dbReference type="Gene3D" id="3.30.160.60">
    <property type="entry name" value="Classic Zinc Finger"/>
    <property type="match status" value="2"/>
</dbReference>
<dbReference type="AlphaFoldDB" id="A0A445HHU5"/>
<organism evidence="12 13">
    <name type="scientific">Glycine soja</name>
    <name type="common">Wild soybean</name>
    <dbReference type="NCBI Taxonomy" id="3848"/>
    <lineage>
        <taxon>Eukaryota</taxon>
        <taxon>Viridiplantae</taxon>
        <taxon>Streptophyta</taxon>
        <taxon>Embryophyta</taxon>
        <taxon>Tracheophyta</taxon>
        <taxon>Spermatophyta</taxon>
        <taxon>Magnoliopsida</taxon>
        <taxon>eudicotyledons</taxon>
        <taxon>Gunneridae</taxon>
        <taxon>Pentapetalae</taxon>
        <taxon>rosids</taxon>
        <taxon>fabids</taxon>
        <taxon>Fabales</taxon>
        <taxon>Fabaceae</taxon>
        <taxon>Papilionoideae</taxon>
        <taxon>50 kb inversion clade</taxon>
        <taxon>NPAAA clade</taxon>
        <taxon>indigoferoid/millettioid clade</taxon>
        <taxon>Phaseoleae</taxon>
        <taxon>Glycine</taxon>
        <taxon>Glycine subgen. Soja</taxon>
    </lineage>
</organism>
<feature type="region of interest" description="Disordered" evidence="10">
    <location>
        <begin position="1"/>
        <end position="25"/>
    </location>
</feature>
<feature type="domain" description="C2H2-type" evidence="11">
    <location>
        <begin position="160"/>
        <end position="187"/>
    </location>
</feature>
<keyword evidence="13" id="KW-1185">Reference proteome</keyword>
<evidence type="ECO:0000256" key="6">
    <source>
        <dbReference type="ARBA" id="ARBA00023015"/>
    </source>
</evidence>
<dbReference type="GO" id="GO:0008270">
    <property type="term" value="F:zinc ion binding"/>
    <property type="evidence" value="ECO:0007669"/>
    <property type="project" value="UniProtKB-KW"/>
</dbReference>
<keyword evidence="5" id="KW-0862">Zinc</keyword>
<keyword evidence="4 9" id="KW-0863">Zinc-finger</keyword>
<dbReference type="InterPro" id="IPR059161">
    <property type="entry name" value="Znf-C2H2_STOP1/2_3rd"/>
</dbReference>